<evidence type="ECO:0000259" key="7">
    <source>
        <dbReference type="PROSITE" id="PS50240"/>
    </source>
</evidence>
<dbReference type="PROSITE" id="PS50240">
    <property type="entry name" value="TRYPSIN_DOM"/>
    <property type="match status" value="1"/>
</dbReference>
<dbReference type="InterPro" id="IPR043504">
    <property type="entry name" value="Peptidase_S1_PA_chymotrypsin"/>
</dbReference>
<sequence>MNWMKCLRGRERDKELEISMREKHQSATSCTLPTRDVPTTKGDSGGPLVCKHHGMWHLVGITSWGEGCGRRKQPGVYTKVASMWTGF</sequence>
<dbReference type="GO" id="GO:0004252">
    <property type="term" value="F:serine-type endopeptidase activity"/>
    <property type="evidence" value="ECO:0007669"/>
    <property type="project" value="InterPro"/>
</dbReference>
<protein>
    <recommendedName>
        <fullName evidence="7">Peptidase S1 domain-containing protein</fullName>
    </recommendedName>
</protein>
<evidence type="ECO:0000313" key="8">
    <source>
        <dbReference type="EMBL" id="KAF6368996.1"/>
    </source>
</evidence>
<accession>A0A7J7Z511</accession>
<evidence type="ECO:0000256" key="2">
    <source>
        <dbReference type="ARBA" id="ARBA00022525"/>
    </source>
</evidence>
<reference evidence="8 9" key="1">
    <citation type="journal article" date="2020" name="Nature">
        <title>Six reference-quality genomes reveal evolution of bat adaptations.</title>
        <authorList>
            <person name="Jebb D."/>
            <person name="Huang Z."/>
            <person name="Pippel M."/>
            <person name="Hughes G.M."/>
            <person name="Lavrichenko K."/>
            <person name="Devanna P."/>
            <person name="Winkler S."/>
            <person name="Jermiin L.S."/>
            <person name="Skirmuntt E.C."/>
            <person name="Katzourakis A."/>
            <person name="Burkitt-Gray L."/>
            <person name="Ray D.A."/>
            <person name="Sullivan K.A.M."/>
            <person name="Roscito J.G."/>
            <person name="Kirilenko B.M."/>
            <person name="Davalos L.M."/>
            <person name="Corthals A.P."/>
            <person name="Power M.L."/>
            <person name="Jones G."/>
            <person name="Ransome R.D."/>
            <person name="Dechmann D.K.N."/>
            <person name="Locatelli A.G."/>
            <person name="Puechmaille S.J."/>
            <person name="Fedrigo O."/>
            <person name="Jarvis E.D."/>
            <person name="Hiller M."/>
            <person name="Vernes S.C."/>
            <person name="Myers E.W."/>
            <person name="Teeling E.C."/>
        </authorList>
    </citation>
    <scope>NUCLEOTIDE SEQUENCE [LARGE SCALE GENOMIC DNA]</scope>
    <source>
        <strain evidence="8">MMyoMyo1</strain>
        <tissue evidence="8">Flight muscle</tissue>
    </source>
</reference>
<dbReference type="GO" id="GO:0006508">
    <property type="term" value="P:proteolysis"/>
    <property type="evidence" value="ECO:0007669"/>
    <property type="project" value="UniProtKB-KW"/>
</dbReference>
<dbReference type="SUPFAM" id="SSF50494">
    <property type="entry name" value="Trypsin-like serine proteases"/>
    <property type="match status" value="1"/>
</dbReference>
<keyword evidence="5" id="KW-0720">Serine protease</keyword>
<evidence type="ECO:0000256" key="5">
    <source>
        <dbReference type="ARBA" id="ARBA00022825"/>
    </source>
</evidence>
<evidence type="ECO:0000313" key="9">
    <source>
        <dbReference type="Proteomes" id="UP000527355"/>
    </source>
</evidence>
<keyword evidence="3" id="KW-0645">Protease</keyword>
<dbReference type="VEuPathDB" id="HostDB:GeneID_118652088"/>
<organism evidence="8 9">
    <name type="scientific">Myotis myotis</name>
    <name type="common">Greater mouse-eared bat</name>
    <name type="synonym">Vespertilio myotis</name>
    <dbReference type="NCBI Taxonomy" id="51298"/>
    <lineage>
        <taxon>Eukaryota</taxon>
        <taxon>Metazoa</taxon>
        <taxon>Chordata</taxon>
        <taxon>Craniata</taxon>
        <taxon>Vertebrata</taxon>
        <taxon>Euteleostomi</taxon>
        <taxon>Mammalia</taxon>
        <taxon>Eutheria</taxon>
        <taxon>Laurasiatheria</taxon>
        <taxon>Chiroptera</taxon>
        <taxon>Yangochiroptera</taxon>
        <taxon>Vespertilionidae</taxon>
        <taxon>Myotis</taxon>
    </lineage>
</organism>
<keyword evidence="4" id="KW-0378">Hydrolase</keyword>
<evidence type="ECO:0000256" key="6">
    <source>
        <dbReference type="SAM" id="MobiDB-lite"/>
    </source>
</evidence>
<dbReference type="InterPro" id="IPR001254">
    <property type="entry name" value="Trypsin_dom"/>
</dbReference>
<comment type="caution">
    <text evidence="8">The sequence shown here is derived from an EMBL/GenBank/DDBJ whole genome shotgun (WGS) entry which is preliminary data.</text>
</comment>
<keyword evidence="2" id="KW-0964">Secreted</keyword>
<feature type="domain" description="Peptidase S1" evidence="7">
    <location>
        <begin position="1"/>
        <end position="87"/>
    </location>
</feature>
<dbReference type="GO" id="GO:0005615">
    <property type="term" value="C:extracellular space"/>
    <property type="evidence" value="ECO:0007669"/>
    <property type="project" value="TreeGrafter"/>
</dbReference>
<dbReference type="EMBL" id="JABWUV010000003">
    <property type="protein sequence ID" value="KAF6368996.1"/>
    <property type="molecule type" value="Genomic_DNA"/>
</dbReference>
<dbReference type="PANTHER" id="PTHR24264">
    <property type="entry name" value="TRYPSIN-RELATED"/>
    <property type="match status" value="1"/>
</dbReference>
<name>A0A7J7Z511_MYOMY</name>
<comment type="subcellular location">
    <subcellularLocation>
        <location evidence="1">Secreted</location>
    </subcellularLocation>
</comment>
<evidence type="ECO:0000256" key="1">
    <source>
        <dbReference type="ARBA" id="ARBA00004613"/>
    </source>
</evidence>
<keyword evidence="9" id="KW-1185">Reference proteome</keyword>
<gene>
    <name evidence="8" type="ORF">mMyoMyo1_010405</name>
</gene>
<proteinExistence type="predicted"/>
<dbReference type="InterPro" id="IPR009003">
    <property type="entry name" value="Peptidase_S1_PA"/>
</dbReference>
<evidence type="ECO:0000256" key="4">
    <source>
        <dbReference type="ARBA" id="ARBA00022801"/>
    </source>
</evidence>
<evidence type="ECO:0000256" key="3">
    <source>
        <dbReference type="ARBA" id="ARBA00022670"/>
    </source>
</evidence>
<feature type="region of interest" description="Disordered" evidence="6">
    <location>
        <begin position="23"/>
        <end position="44"/>
    </location>
</feature>
<dbReference type="Proteomes" id="UP000527355">
    <property type="component" value="Unassembled WGS sequence"/>
</dbReference>
<dbReference type="AlphaFoldDB" id="A0A7J7Z511"/>
<dbReference type="InterPro" id="IPR050127">
    <property type="entry name" value="Serine_Proteases_S1"/>
</dbReference>
<dbReference type="Pfam" id="PF00089">
    <property type="entry name" value="Trypsin"/>
    <property type="match status" value="1"/>
</dbReference>
<dbReference type="Gene3D" id="2.40.10.10">
    <property type="entry name" value="Trypsin-like serine proteases"/>
    <property type="match status" value="1"/>
</dbReference>
<dbReference type="PANTHER" id="PTHR24264:SF65">
    <property type="entry name" value="SRCR DOMAIN-CONTAINING PROTEIN"/>
    <property type="match status" value="1"/>
</dbReference>